<dbReference type="KEGG" id="mbe:MBM_01501"/>
<dbReference type="GO" id="GO:0005788">
    <property type="term" value="C:endoplasmic reticulum lumen"/>
    <property type="evidence" value="ECO:0007669"/>
    <property type="project" value="UniProtKB-UniRule"/>
</dbReference>
<keyword evidence="5 7" id="KW-0256">Endoplasmic reticulum</keyword>
<dbReference type="InterPro" id="IPR009011">
    <property type="entry name" value="Man6P_isomerase_rcpt-bd_dom_sf"/>
</dbReference>
<comment type="similarity">
    <text evidence="2 7">Belongs to the OS-9 family.</text>
</comment>
<sequence>MQSFITALLASLLPVVQASQTVFSVHDDLLAFPQYEVVFSEIFISDVEASLLVEQASSAIHKSTSPQSSTTNSVDLEKKSDSNGDSSRAEHSFDPEHETYEFIYSHGEKHLCTIPIVDTPAKNDTSEARAAEQKELTRATDRGWELLQDLEGKCLYFVSGWWSYAFCYDDEITQFHQLPPQPGKPLLPPQPDPTTSQFVLGKAKRKDRANGKDNSIEKSSNEHPKTELQIRGDTRYLVQKMEGGTTCDLTGKPRRVEVQYHCNPHVTDRIGYIKEVTTCSYVMVVYTPRLCSDVAFQPPKETKANSIVCRTVVPEEDIADLSEIKLLDTSPTVDTELPINVGGIILGAEKWINKEGQRMPVPANFGEDGQKKAVTETIARAESKAEGGKVEIASDAELQKLDLDPKMIEKLKKEVQKMAKEKGWQIQVVDAPGQVREILGIVDGDDDEEEADDEEEGSEELFFKDEL</sequence>
<dbReference type="Gene3D" id="2.70.130.10">
    <property type="entry name" value="Mannose-6-phosphate receptor binding domain"/>
    <property type="match status" value="1"/>
</dbReference>
<dbReference type="OMA" id="AYPQFEV"/>
<dbReference type="GO" id="GO:0030970">
    <property type="term" value="P:retrograde protein transport, ER to cytosol"/>
    <property type="evidence" value="ECO:0007669"/>
    <property type="project" value="TreeGrafter"/>
</dbReference>
<evidence type="ECO:0000256" key="2">
    <source>
        <dbReference type="ARBA" id="ARBA00009918"/>
    </source>
</evidence>
<dbReference type="eggNOG" id="KOG3394">
    <property type="taxonomic scope" value="Eukaryota"/>
</dbReference>
<feature type="region of interest" description="Disordered" evidence="8">
    <location>
        <begin position="62"/>
        <end position="92"/>
    </location>
</feature>
<evidence type="ECO:0000259" key="10">
    <source>
        <dbReference type="PROSITE" id="PS51914"/>
    </source>
</evidence>
<accession>K1Y6J1</accession>
<dbReference type="HOGENOM" id="CLU_025069_0_0_1"/>
<feature type="signal peptide" evidence="9">
    <location>
        <begin position="1"/>
        <end position="18"/>
    </location>
</feature>
<feature type="region of interest" description="Disordered" evidence="8">
    <location>
        <begin position="179"/>
        <end position="227"/>
    </location>
</feature>
<evidence type="ECO:0000256" key="3">
    <source>
        <dbReference type="ARBA" id="ARBA00022729"/>
    </source>
</evidence>
<comment type="subcellular location">
    <subcellularLocation>
        <location evidence="1 7">Endoplasmic reticulum membrane</location>
        <topology evidence="1 7">Peripheral membrane protein</topology>
        <orientation evidence="1 7">Lumenal side</orientation>
    </subcellularLocation>
</comment>
<reference evidence="11 12" key="1">
    <citation type="journal article" date="2012" name="BMC Genomics">
        <title>Sequencing the genome of Marssonina brunnea reveals fungus-poplar co-evolution.</title>
        <authorList>
            <person name="Zhu S."/>
            <person name="Cao Y.-Z."/>
            <person name="Jiang C."/>
            <person name="Tan B.-Y."/>
            <person name="Wang Z."/>
            <person name="Feng S."/>
            <person name="Zhang L."/>
            <person name="Su X.-H."/>
            <person name="Brejova B."/>
            <person name="Vinar T."/>
            <person name="Xu M."/>
            <person name="Wang M.-X."/>
            <person name="Zhang S.-G."/>
            <person name="Huang M.-R."/>
            <person name="Wu R."/>
            <person name="Zhou Y."/>
        </authorList>
    </citation>
    <scope>NUCLEOTIDE SEQUENCE [LARGE SCALE GENOMIC DNA]</scope>
    <source>
        <strain evidence="11 12">MB_m1</strain>
    </source>
</reference>
<evidence type="ECO:0000256" key="8">
    <source>
        <dbReference type="SAM" id="MobiDB-lite"/>
    </source>
</evidence>
<dbReference type="SUPFAM" id="SSF50911">
    <property type="entry name" value="Mannose 6-phosphate receptor domain"/>
    <property type="match status" value="1"/>
</dbReference>
<dbReference type="InParanoid" id="K1Y6J1"/>
<keyword evidence="7" id="KW-0472">Membrane</keyword>
<dbReference type="EMBL" id="JH921429">
    <property type="protein sequence ID" value="EKD20819.1"/>
    <property type="molecule type" value="Genomic_DNA"/>
</dbReference>
<dbReference type="GO" id="GO:0030246">
    <property type="term" value="F:carbohydrate binding"/>
    <property type="evidence" value="ECO:0007669"/>
    <property type="project" value="UniProtKB-UniRule"/>
</dbReference>
<dbReference type="GO" id="GO:0005789">
    <property type="term" value="C:endoplasmic reticulum membrane"/>
    <property type="evidence" value="ECO:0007669"/>
    <property type="project" value="UniProtKB-SubCell"/>
</dbReference>
<keyword evidence="12" id="KW-1185">Reference proteome</keyword>
<evidence type="ECO:0000313" key="12">
    <source>
        <dbReference type="Proteomes" id="UP000006753"/>
    </source>
</evidence>
<feature type="compositionally biased region" description="Basic and acidic residues" evidence="8">
    <location>
        <begin position="208"/>
        <end position="227"/>
    </location>
</feature>
<dbReference type="STRING" id="1072389.K1Y6J1"/>
<feature type="chain" id="PRO_5003853433" description="Endoplasmic reticulum lectin" evidence="9">
    <location>
        <begin position="19"/>
        <end position="467"/>
    </location>
</feature>
<dbReference type="Pfam" id="PF07915">
    <property type="entry name" value="PRKCSH"/>
    <property type="match status" value="1"/>
</dbReference>
<feature type="compositionally biased region" description="Acidic residues" evidence="8">
    <location>
        <begin position="443"/>
        <end position="459"/>
    </location>
</feature>
<dbReference type="InterPro" id="IPR045149">
    <property type="entry name" value="OS-9-like"/>
</dbReference>
<comment type="function">
    <text evidence="7">Lectin involved in the quality control of the secretory pathway. As a member of the endoplasmic reticulum-associated degradation lumenal (ERAD-L) surveillance system, targets misfolded endoplasmic reticulum lumenal glycoproteins for degradation.</text>
</comment>
<proteinExistence type="inferred from homology"/>
<protein>
    <recommendedName>
        <fullName evidence="7">Endoplasmic reticulum lectin</fullName>
    </recommendedName>
    <alternativeName>
        <fullName evidence="7">Protein OS-9 homolog</fullName>
    </alternativeName>
</protein>
<feature type="domain" description="MRH" evidence="10">
    <location>
        <begin position="152"/>
        <end position="293"/>
    </location>
</feature>
<evidence type="ECO:0000256" key="1">
    <source>
        <dbReference type="ARBA" id="ARBA00004367"/>
    </source>
</evidence>
<feature type="compositionally biased region" description="Pro residues" evidence="8">
    <location>
        <begin position="179"/>
        <end position="192"/>
    </location>
</feature>
<evidence type="ECO:0000256" key="7">
    <source>
        <dbReference type="RuleBase" id="RU369099"/>
    </source>
</evidence>
<evidence type="ECO:0000256" key="9">
    <source>
        <dbReference type="SAM" id="SignalP"/>
    </source>
</evidence>
<dbReference type="AlphaFoldDB" id="K1Y6J1"/>
<evidence type="ECO:0000256" key="5">
    <source>
        <dbReference type="ARBA" id="ARBA00022824"/>
    </source>
</evidence>
<gene>
    <name evidence="11" type="ORF">MBM_01501</name>
</gene>
<organism evidence="11 12">
    <name type="scientific">Marssonina brunnea f. sp. multigermtubi (strain MB_m1)</name>
    <name type="common">Marssonina leaf spot fungus</name>
    <dbReference type="NCBI Taxonomy" id="1072389"/>
    <lineage>
        <taxon>Eukaryota</taxon>
        <taxon>Fungi</taxon>
        <taxon>Dikarya</taxon>
        <taxon>Ascomycota</taxon>
        <taxon>Pezizomycotina</taxon>
        <taxon>Leotiomycetes</taxon>
        <taxon>Helotiales</taxon>
        <taxon>Drepanopezizaceae</taxon>
        <taxon>Drepanopeziza</taxon>
    </lineage>
</organism>
<keyword evidence="3 9" id="KW-0732">Signal</keyword>
<keyword evidence="6" id="KW-1015">Disulfide bond</keyword>
<dbReference type="Proteomes" id="UP000006753">
    <property type="component" value="Unassembled WGS sequence"/>
</dbReference>
<evidence type="ECO:0000256" key="4">
    <source>
        <dbReference type="ARBA" id="ARBA00022734"/>
    </source>
</evidence>
<dbReference type="InterPro" id="IPR044865">
    <property type="entry name" value="MRH_dom"/>
</dbReference>
<dbReference type="RefSeq" id="XP_007289390.1">
    <property type="nucleotide sequence ID" value="XM_007289328.1"/>
</dbReference>
<dbReference type="PROSITE" id="PS51914">
    <property type="entry name" value="MRH"/>
    <property type="match status" value="1"/>
</dbReference>
<evidence type="ECO:0000313" key="11">
    <source>
        <dbReference type="EMBL" id="EKD20819.1"/>
    </source>
</evidence>
<feature type="compositionally biased region" description="Polar residues" evidence="8">
    <location>
        <begin position="62"/>
        <end position="74"/>
    </location>
</feature>
<dbReference type="PANTHER" id="PTHR15414:SF0">
    <property type="entry name" value="ENDOPLASMIC RETICULUM LECTIN 1"/>
    <property type="match status" value="1"/>
</dbReference>
<dbReference type="GO" id="GO:0030968">
    <property type="term" value="P:endoplasmic reticulum unfolded protein response"/>
    <property type="evidence" value="ECO:0007669"/>
    <property type="project" value="UniProtKB-UniRule"/>
</dbReference>
<evidence type="ECO:0000256" key="6">
    <source>
        <dbReference type="ARBA" id="ARBA00023157"/>
    </source>
</evidence>
<feature type="region of interest" description="Disordered" evidence="8">
    <location>
        <begin position="442"/>
        <end position="467"/>
    </location>
</feature>
<name>K1Y6J1_MARBU</name>
<keyword evidence="4 7" id="KW-0430">Lectin</keyword>
<dbReference type="PANTHER" id="PTHR15414">
    <property type="entry name" value="OS-9-RELATED"/>
    <property type="match status" value="1"/>
</dbReference>
<dbReference type="GeneID" id="18757436"/>
<dbReference type="OrthoDB" id="448954at2759"/>
<dbReference type="InterPro" id="IPR012913">
    <property type="entry name" value="OS9-like_dom"/>
</dbReference>
<feature type="compositionally biased region" description="Basic and acidic residues" evidence="8">
    <location>
        <begin position="75"/>
        <end position="92"/>
    </location>
</feature>